<dbReference type="InterPro" id="IPR011335">
    <property type="entry name" value="Restrct_endonuc-II-like"/>
</dbReference>
<dbReference type="EMBL" id="RQSP01000009">
    <property type="protein sequence ID" value="KAB5607638.1"/>
    <property type="molecule type" value="Genomic_DNA"/>
</dbReference>
<proteinExistence type="predicted"/>
<protein>
    <recommendedName>
        <fullName evidence="4">DUF559 domain-containing protein</fullName>
    </recommendedName>
</protein>
<dbReference type="RefSeq" id="WP_151916505.1">
    <property type="nucleotide sequence ID" value="NZ_RQSP01000009.1"/>
</dbReference>
<accession>A0A5N5RK39</accession>
<sequence>MPRFAGKRSWMRVMPLVRPNVDSMQESHMNLTLMRHGIPASVANHEVAGIVFPSGAPMTLDMAWPDCRVAVEYDGDHHRTDPRQWRRDRDKRDRLRARGWIIHTATADSLANDTARAEFAFGVARSLAERGADFTFHVVARDIEQVIRQSTRNMHDRGSDRGSRDGDRRIATMPNAPHARGTQ</sequence>
<evidence type="ECO:0000256" key="1">
    <source>
        <dbReference type="SAM" id="MobiDB-lite"/>
    </source>
</evidence>
<feature type="compositionally biased region" description="Basic and acidic residues" evidence="1">
    <location>
        <begin position="153"/>
        <end position="170"/>
    </location>
</feature>
<reference evidence="2 3" key="1">
    <citation type="journal article" date="2019" name="Int. J. Syst. Evol. Microbiol.">
        <title>Bifidobacterium jacchi sp. nov., isolated from the faeces of a baby common marmoset (Callithrix jacchus).</title>
        <authorList>
            <person name="Modesto M."/>
            <person name="Watanabe K."/>
            <person name="Arita M."/>
            <person name="Satti M."/>
            <person name="Oki K."/>
            <person name="Sciavilla P."/>
            <person name="Patavino C."/>
            <person name="Camma C."/>
            <person name="Michelini S."/>
            <person name="Sgorbati B."/>
            <person name="Mattarelli P."/>
        </authorList>
    </citation>
    <scope>NUCLEOTIDE SEQUENCE [LARGE SCALE GENOMIC DNA]</scope>
    <source>
        <strain evidence="2 3">MRM 9.3</strain>
    </source>
</reference>
<dbReference type="AlphaFoldDB" id="A0A5N5RK39"/>
<feature type="region of interest" description="Disordered" evidence="1">
    <location>
        <begin position="149"/>
        <end position="183"/>
    </location>
</feature>
<dbReference type="SUPFAM" id="SSF52980">
    <property type="entry name" value="Restriction endonuclease-like"/>
    <property type="match status" value="1"/>
</dbReference>
<keyword evidence="3" id="KW-1185">Reference proteome</keyword>
<dbReference type="Proteomes" id="UP000326336">
    <property type="component" value="Unassembled WGS sequence"/>
</dbReference>
<dbReference type="Gene3D" id="3.40.960.10">
    <property type="entry name" value="VSR Endonuclease"/>
    <property type="match status" value="1"/>
</dbReference>
<organism evidence="2 3">
    <name type="scientific">Bifidobacterium jacchi</name>
    <dbReference type="NCBI Taxonomy" id="2490545"/>
    <lineage>
        <taxon>Bacteria</taxon>
        <taxon>Bacillati</taxon>
        <taxon>Actinomycetota</taxon>
        <taxon>Actinomycetes</taxon>
        <taxon>Bifidobacteriales</taxon>
        <taxon>Bifidobacteriaceae</taxon>
        <taxon>Bifidobacterium</taxon>
    </lineage>
</organism>
<evidence type="ECO:0008006" key="4">
    <source>
        <dbReference type="Google" id="ProtNLM"/>
    </source>
</evidence>
<evidence type="ECO:0000313" key="3">
    <source>
        <dbReference type="Proteomes" id="UP000326336"/>
    </source>
</evidence>
<evidence type="ECO:0000313" key="2">
    <source>
        <dbReference type="EMBL" id="KAB5607638.1"/>
    </source>
</evidence>
<name>A0A5N5RK39_9BIFI</name>
<gene>
    <name evidence="2" type="ORF">EHS19_04030</name>
</gene>
<dbReference type="OrthoDB" id="3173471at2"/>
<comment type="caution">
    <text evidence="2">The sequence shown here is derived from an EMBL/GenBank/DDBJ whole genome shotgun (WGS) entry which is preliminary data.</text>
</comment>